<dbReference type="Proteomes" id="UP000793456">
    <property type="component" value="Chromosome XXIII"/>
</dbReference>
<comment type="caution">
    <text evidence="1">The sequence shown here is derived from an EMBL/GenBank/DDBJ whole genome shotgun (WGS) entry which is preliminary data.</text>
</comment>
<gene>
    <name evidence="1" type="ORF">E3U43_021021</name>
</gene>
<evidence type="ECO:0000313" key="1">
    <source>
        <dbReference type="EMBL" id="TMS03041.1"/>
    </source>
</evidence>
<proteinExistence type="predicted"/>
<accession>A0ACD3Q782</accession>
<name>A0ACD3Q782_LARCR</name>
<keyword evidence="2" id="KW-1185">Reference proteome</keyword>
<dbReference type="EMBL" id="CM011696">
    <property type="protein sequence ID" value="TMS03041.1"/>
    <property type="molecule type" value="Genomic_DNA"/>
</dbReference>
<organism evidence="1 2">
    <name type="scientific">Larimichthys crocea</name>
    <name type="common">Large yellow croaker</name>
    <name type="synonym">Pseudosciaena crocea</name>
    <dbReference type="NCBI Taxonomy" id="215358"/>
    <lineage>
        <taxon>Eukaryota</taxon>
        <taxon>Metazoa</taxon>
        <taxon>Chordata</taxon>
        <taxon>Craniata</taxon>
        <taxon>Vertebrata</taxon>
        <taxon>Euteleostomi</taxon>
        <taxon>Actinopterygii</taxon>
        <taxon>Neopterygii</taxon>
        <taxon>Teleostei</taxon>
        <taxon>Neoteleostei</taxon>
        <taxon>Acanthomorphata</taxon>
        <taxon>Eupercaria</taxon>
        <taxon>Sciaenidae</taxon>
        <taxon>Larimichthys</taxon>
    </lineage>
</organism>
<reference evidence="1" key="1">
    <citation type="submission" date="2018-11" db="EMBL/GenBank/DDBJ databases">
        <title>The sequence and de novo assembly of Larimichthys crocea genome using PacBio and Hi-C technologies.</title>
        <authorList>
            <person name="Xu P."/>
            <person name="Chen B."/>
            <person name="Zhou Z."/>
            <person name="Ke Q."/>
            <person name="Wu Y."/>
            <person name="Bai H."/>
            <person name="Pu F."/>
        </authorList>
    </citation>
    <scope>NUCLEOTIDE SEQUENCE</scope>
    <source>
        <tissue evidence="1">Muscle</tissue>
    </source>
</reference>
<protein>
    <submittedName>
        <fullName evidence="1">Uncharacterized protein</fullName>
    </submittedName>
</protein>
<evidence type="ECO:0000313" key="2">
    <source>
        <dbReference type="Proteomes" id="UP000793456"/>
    </source>
</evidence>
<sequence length="179" mass="19032">MGAIPQHLPEEVTDKEEANDFTEKISSTIAPETVPTALTWAAARTTTTIPGLVETTFTITPPTSSETMFVRKDSTVSITLHAEEATMMETHPTHSGADLGFSEARSGSVDEQLGVFTTAMGIDHKLVPESITTTTQSQRVNTPIAGGKGDKADEETEEDVAHSADGDGYILADISTPVR</sequence>